<name>A0A0D5LRS0_MAREN</name>
<dbReference type="PATRIC" id="fig|1486262.3.peg.3046"/>
<evidence type="ECO:0000313" key="2">
    <source>
        <dbReference type="Proteomes" id="UP000032611"/>
    </source>
</evidence>
<keyword evidence="2" id="KW-1185">Reference proteome</keyword>
<organism evidence="1 2">
    <name type="scientific">Martelella endophytica</name>
    <dbReference type="NCBI Taxonomy" id="1486262"/>
    <lineage>
        <taxon>Bacteria</taxon>
        <taxon>Pseudomonadati</taxon>
        <taxon>Pseudomonadota</taxon>
        <taxon>Alphaproteobacteria</taxon>
        <taxon>Hyphomicrobiales</taxon>
        <taxon>Aurantimonadaceae</taxon>
        <taxon>Martelella</taxon>
    </lineage>
</organism>
<reference evidence="1 2" key="1">
    <citation type="journal article" date="2015" name="Genome Announc.">
        <title>Complete genome sequence of Martelella endophytica YC6887, which has antifungal activity associated with a halophyte.</title>
        <authorList>
            <person name="Khan A."/>
            <person name="Khan H."/>
            <person name="Chung E.J."/>
            <person name="Hossain M.T."/>
            <person name="Chung Y.R."/>
        </authorList>
    </citation>
    <scope>NUCLEOTIDE SEQUENCE [LARGE SCALE GENOMIC DNA]</scope>
    <source>
        <strain evidence="1">YC6887</strain>
    </source>
</reference>
<sequence>MSATALSVAVAVQAESASLFQVGESSGQEGVAAPEDYPLPELYWNGGATNPADGVVWGGDGIWNNTLANWTDENARNAWPWPGGSTRAVFSNHRGTVTVVGPIEVQNIEFRSDYEIKGDATTAGTLMLPLGRSASIKSLEDVDPTIYANIATQGGSGRFPIAGRLLIEGWVSFVGDKEYLGGTSLKQYSGLFLGEHGIGMGSVKGEIEFLMDHESQGDVTHTISVYSELEQEFTNTLFGPSNGAELIFNCRLSPYQSVRPVIYVTANNASFSGNSEIGDCALDVSGALGGSIKTEGNGLSEIRGAGTIGSVGKGASLISTTIKPGVAGGAPGRLTFAGNLSLTNSDDAATSSTFEFNLTSPDGANDSVAVAGRLSLDKTVYVRISGVGRGTGFAPGTYVLMTFGSQRGLDNLQLVPPADSATVHYDLIKDPMRGEVRLKVGN</sequence>
<gene>
    <name evidence="1" type="ORF">TM49_14740</name>
</gene>
<dbReference type="HOGENOM" id="CLU_619360_0_0_5"/>
<dbReference type="AlphaFoldDB" id="A0A0D5LRS0"/>
<dbReference type="STRING" id="1486262.TM49_14740"/>
<dbReference type="EMBL" id="CP010803">
    <property type="protein sequence ID" value="AJY46650.1"/>
    <property type="molecule type" value="Genomic_DNA"/>
</dbReference>
<evidence type="ECO:0000313" key="1">
    <source>
        <dbReference type="EMBL" id="AJY46650.1"/>
    </source>
</evidence>
<proteinExistence type="predicted"/>
<protein>
    <submittedName>
        <fullName evidence="1">Uncharacterized protein</fullName>
    </submittedName>
</protein>
<accession>A0A0D5LRS0</accession>
<dbReference type="KEGG" id="mey:TM49_14740"/>
<dbReference type="Proteomes" id="UP000032611">
    <property type="component" value="Chromosome"/>
</dbReference>